<proteinExistence type="inferred from homology"/>
<dbReference type="PANTHER" id="PTHR36510:SF1">
    <property type="entry name" value="GLUTAMATE--CYSTEINE LIGASE 2-RELATED"/>
    <property type="match status" value="1"/>
</dbReference>
<dbReference type="InterPro" id="IPR011793">
    <property type="entry name" value="YbdK"/>
</dbReference>
<dbReference type="NCBIfam" id="TIGR02050">
    <property type="entry name" value="gshA_cyan_rel"/>
    <property type="match status" value="1"/>
</dbReference>
<dbReference type="PANTHER" id="PTHR36510">
    <property type="entry name" value="GLUTAMATE--CYSTEINE LIGASE 2-RELATED"/>
    <property type="match status" value="1"/>
</dbReference>
<dbReference type="EMBL" id="JACHVS010000005">
    <property type="protein sequence ID" value="MBB2997604.1"/>
    <property type="molecule type" value="Genomic_DNA"/>
</dbReference>
<dbReference type="GO" id="GO:0042398">
    <property type="term" value="P:modified amino acid biosynthetic process"/>
    <property type="evidence" value="ECO:0007669"/>
    <property type="project" value="InterPro"/>
</dbReference>
<gene>
    <name evidence="6" type="ORF">E9229_003876</name>
</gene>
<evidence type="ECO:0000256" key="4">
    <source>
        <dbReference type="ARBA" id="ARBA00048819"/>
    </source>
</evidence>
<dbReference type="Proteomes" id="UP000523000">
    <property type="component" value="Unassembled WGS sequence"/>
</dbReference>
<protein>
    <recommendedName>
        <fullName evidence="5">Putative glutamate--cysteine ligase 2</fullName>
        <ecNumber evidence="5">6.3.2.2</ecNumber>
    </recommendedName>
    <alternativeName>
        <fullName evidence="5">Gamma-glutamylcysteine synthetase 2</fullName>
        <shortName evidence="5">GCS 2</shortName>
        <shortName evidence="5">Gamma-GCS 2</shortName>
    </alternativeName>
</protein>
<keyword evidence="2 5" id="KW-0547">Nucleotide-binding</keyword>
<dbReference type="Pfam" id="PF04107">
    <property type="entry name" value="GCS2"/>
    <property type="match status" value="1"/>
</dbReference>
<evidence type="ECO:0000256" key="3">
    <source>
        <dbReference type="ARBA" id="ARBA00022840"/>
    </source>
</evidence>
<comment type="similarity">
    <text evidence="5">Belongs to the glutamate--cysteine ligase type 2 family. YbdK subfamily.</text>
</comment>
<dbReference type="AlphaFoldDB" id="A0A839QS48"/>
<dbReference type="HAMAP" id="MF_01609">
    <property type="entry name" value="Glu_cys_ligase_2"/>
    <property type="match status" value="1"/>
</dbReference>
<evidence type="ECO:0000256" key="5">
    <source>
        <dbReference type="HAMAP-Rule" id="MF_01609"/>
    </source>
</evidence>
<evidence type="ECO:0000256" key="1">
    <source>
        <dbReference type="ARBA" id="ARBA00022598"/>
    </source>
</evidence>
<evidence type="ECO:0000256" key="2">
    <source>
        <dbReference type="ARBA" id="ARBA00022741"/>
    </source>
</evidence>
<dbReference type="GO" id="GO:0005524">
    <property type="term" value="F:ATP binding"/>
    <property type="evidence" value="ECO:0007669"/>
    <property type="project" value="UniProtKB-KW"/>
</dbReference>
<name>A0A839QS48_9MICC</name>
<comment type="catalytic activity">
    <reaction evidence="4 5">
        <text>L-cysteine + L-glutamate + ATP = gamma-L-glutamyl-L-cysteine + ADP + phosphate + H(+)</text>
        <dbReference type="Rhea" id="RHEA:13285"/>
        <dbReference type="ChEBI" id="CHEBI:15378"/>
        <dbReference type="ChEBI" id="CHEBI:29985"/>
        <dbReference type="ChEBI" id="CHEBI:30616"/>
        <dbReference type="ChEBI" id="CHEBI:35235"/>
        <dbReference type="ChEBI" id="CHEBI:43474"/>
        <dbReference type="ChEBI" id="CHEBI:58173"/>
        <dbReference type="ChEBI" id="CHEBI:456216"/>
        <dbReference type="EC" id="6.3.2.2"/>
    </reaction>
</comment>
<comment type="caution">
    <text evidence="6">The sequence shown here is derived from an EMBL/GenBank/DDBJ whole genome shotgun (WGS) entry which is preliminary data.</text>
</comment>
<dbReference type="InterPro" id="IPR014746">
    <property type="entry name" value="Gln_synth/guanido_kin_cat_dom"/>
</dbReference>
<organism evidence="6 7">
    <name type="scientific">Paeniglutamicibacter cryotolerans</name>
    <dbReference type="NCBI Taxonomy" id="670079"/>
    <lineage>
        <taxon>Bacteria</taxon>
        <taxon>Bacillati</taxon>
        <taxon>Actinomycetota</taxon>
        <taxon>Actinomycetes</taxon>
        <taxon>Micrococcales</taxon>
        <taxon>Micrococcaceae</taxon>
        <taxon>Paeniglutamicibacter</taxon>
    </lineage>
</organism>
<dbReference type="EC" id="6.3.2.2" evidence="5"/>
<evidence type="ECO:0000313" key="7">
    <source>
        <dbReference type="Proteomes" id="UP000523000"/>
    </source>
</evidence>
<reference evidence="6 7" key="1">
    <citation type="submission" date="2020-08" db="EMBL/GenBank/DDBJ databases">
        <title>Sequencing the genomes of 1000 actinobacteria strains.</title>
        <authorList>
            <person name="Klenk H.-P."/>
        </authorList>
    </citation>
    <scope>NUCLEOTIDE SEQUENCE [LARGE SCALE GENOMIC DNA]</scope>
    <source>
        <strain evidence="6 7">DSM 22826</strain>
    </source>
</reference>
<dbReference type="InterPro" id="IPR050141">
    <property type="entry name" value="GCL_type2/YbdK_subfam"/>
</dbReference>
<keyword evidence="7" id="KW-1185">Reference proteome</keyword>
<keyword evidence="1 5" id="KW-0436">Ligase</keyword>
<dbReference type="SUPFAM" id="SSF55931">
    <property type="entry name" value="Glutamine synthetase/guanido kinase"/>
    <property type="match status" value="1"/>
</dbReference>
<dbReference type="Gene3D" id="3.30.590.20">
    <property type="match status" value="1"/>
</dbReference>
<sequence length="343" mass="36976">MPILPDAETARILYGVEGGGSNTTAEFLACQVESATPVCVEAAEALASLRGYRKELARTARELNLLPVGVGTPPLIPVGSAVITDQERYRNINAFLPGIGAEQYVGGLHIHVSIPDADTGVHVLNSLRPWLPVLSALGANSPFWRGGDSGFASWRSIQYRKWSVQGIQPHFLDAADYHRRLAFMLSSDVVLDAGHIGWAARLSGRYPTVEIRMVDAQMRPEDSLLIALLARALVDTALHRPEDPSIPAPEALDLAYWQGAKHGMTGNQLDPRSGGGTVSTDHRVSSLLEYVVRALEDNGDRELVEAGLARIKSEGNGAIRQRRSFAEGGFDRVLADAATEVSA</sequence>
<comment type="function">
    <text evidence="5">ATP-dependent carboxylate-amine ligase which exhibits weak glutamate--cysteine ligase activity.</text>
</comment>
<dbReference type="GO" id="GO:0004357">
    <property type="term" value="F:glutamate-cysteine ligase activity"/>
    <property type="evidence" value="ECO:0007669"/>
    <property type="project" value="UniProtKB-EC"/>
</dbReference>
<evidence type="ECO:0000313" key="6">
    <source>
        <dbReference type="EMBL" id="MBB2997604.1"/>
    </source>
</evidence>
<keyword evidence="3 5" id="KW-0067">ATP-binding</keyword>
<accession>A0A839QS48</accession>
<dbReference type="InterPro" id="IPR006336">
    <property type="entry name" value="GCS2"/>
</dbReference>